<dbReference type="SUPFAM" id="SSF46548">
    <property type="entry name" value="alpha-helical ferredoxin"/>
    <property type="match status" value="1"/>
</dbReference>
<dbReference type="PANTHER" id="PTHR11921:SF29">
    <property type="entry name" value="SUCCINATE DEHYDROGENASE [UBIQUINONE] IRON-SULFUR SUBUNIT, MITOCHONDRIAL"/>
    <property type="match status" value="1"/>
</dbReference>
<dbReference type="GO" id="GO:0009060">
    <property type="term" value="P:aerobic respiration"/>
    <property type="evidence" value="ECO:0007669"/>
    <property type="project" value="TreeGrafter"/>
</dbReference>
<gene>
    <name evidence="1" type="ORF">HCN44_001446</name>
</gene>
<organism evidence="1 2">
    <name type="scientific">Aphidius gifuensis</name>
    <name type="common">Parasitoid wasp</name>
    <dbReference type="NCBI Taxonomy" id="684658"/>
    <lineage>
        <taxon>Eukaryota</taxon>
        <taxon>Metazoa</taxon>
        <taxon>Ecdysozoa</taxon>
        <taxon>Arthropoda</taxon>
        <taxon>Hexapoda</taxon>
        <taxon>Insecta</taxon>
        <taxon>Pterygota</taxon>
        <taxon>Neoptera</taxon>
        <taxon>Endopterygota</taxon>
        <taxon>Hymenoptera</taxon>
        <taxon>Apocrita</taxon>
        <taxon>Ichneumonoidea</taxon>
        <taxon>Braconidae</taxon>
        <taxon>Aphidiinae</taxon>
        <taxon>Aphidius</taxon>
    </lineage>
</organism>
<dbReference type="AlphaFoldDB" id="A0A834XTV8"/>
<evidence type="ECO:0000313" key="2">
    <source>
        <dbReference type="Proteomes" id="UP000639338"/>
    </source>
</evidence>
<dbReference type="OrthoDB" id="1696654at2759"/>
<sequence>MSNFLNQYKKIEPYLKRENNEPMLFICMSTYWWLREKYLCPAVLLQAYRWIIDSRDTKHHERLNKMRDYFSVFNCTKVCPKELNPGRAIAEIKMLLSGINILYEDNNKTNGSRVLFILLLKFCIN</sequence>
<dbReference type="InterPro" id="IPR050573">
    <property type="entry name" value="SDH/FRD_Iron-Sulfur"/>
</dbReference>
<protein>
    <submittedName>
        <fullName evidence="1">Uncharacterized protein</fullName>
    </submittedName>
</protein>
<dbReference type="GO" id="GO:0051536">
    <property type="term" value="F:iron-sulfur cluster binding"/>
    <property type="evidence" value="ECO:0007669"/>
    <property type="project" value="InterPro"/>
</dbReference>
<dbReference type="GO" id="GO:0022904">
    <property type="term" value="P:respiratory electron transport chain"/>
    <property type="evidence" value="ECO:0007669"/>
    <property type="project" value="TreeGrafter"/>
</dbReference>
<dbReference type="EMBL" id="JACMRX010000003">
    <property type="protein sequence ID" value="KAF7992121.1"/>
    <property type="molecule type" value="Genomic_DNA"/>
</dbReference>
<dbReference type="PANTHER" id="PTHR11921">
    <property type="entry name" value="SUCCINATE DEHYDROGENASE IRON-SULFUR PROTEIN"/>
    <property type="match status" value="1"/>
</dbReference>
<accession>A0A834XTV8</accession>
<dbReference type="Proteomes" id="UP000639338">
    <property type="component" value="Unassembled WGS sequence"/>
</dbReference>
<dbReference type="InterPro" id="IPR009051">
    <property type="entry name" value="Helical_ferredxn"/>
</dbReference>
<name>A0A834XTV8_APHGI</name>
<dbReference type="GO" id="GO:0031966">
    <property type="term" value="C:mitochondrial membrane"/>
    <property type="evidence" value="ECO:0007669"/>
    <property type="project" value="TreeGrafter"/>
</dbReference>
<evidence type="ECO:0000313" key="1">
    <source>
        <dbReference type="EMBL" id="KAF7992121.1"/>
    </source>
</evidence>
<proteinExistence type="predicted"/>
<keyword evidence="2" id="KW-1185">Reference proteome</keyword>
<reference evidence="1 2" key="1">
    <citation type="submission" date="2020-08" db="EMBL/GenBank/DDBJ databases">
        <title>Aphidius gifuensis genome sequencing and assembly.</title>
        <authorList>
            <person name="Du Z."/>
        </authorList>
    </citation>
    <scope>NUCLEOTIDE SEQUENCE [LARGE SCALE GENOMIC DNA]</scope>
    <source>
        <strain evidence="1">YNYX2018</strain>
        <tissue evidence="1">Adults</tissue>
    </source>
</reference>
<comment type="caution">
    <text evidence="1">The sequence shown here is derived from an EMBL/GenBank/DDBJ whole genome shotgun (WGS) entry which is preliminary data.</text>
</comment>
<dbReference type="Gene3D" id="1.10.1060.10">
    <property type="entry name" value="Alpha-helical ferredoxin"/>
    <property type="match status" value="1"/>
</dbReference>